<feature type="transmembrane region" description="Helical" evidence="6">
    <location>
        <begin position="21"/>
        <end position="47"/>
    </location>
</feature>
<evidence type="ECO:0000256" key="3">
    <source>
        <dbReference type="ARBA" id="ARBA00022748"/>
    </source>
</evidence>
<gene>
    <name evidence="8" type="ORF">GH984_06950</name>
</gene>
<evidence type="ECO:0000313" key="9">
    <source>
        <dbReference type="Proteomes" id="UP000433788"/>
    </source>
</evidence>
<dbReference type="Proteomes" id="UP000433788">
    <property type="component" value="Unassembled WGS sequence"/>
</dbReference>
<dbReference type="GO" id="GO:0017004">
    <property type="term" value="P:cytochrome complex assembly"/>
    <property type="evidence" value="ECO:0007669"/>
    <property type="project" value="UniProtKB-KW"/>
</dbReference>
<dbReference type="InterPro" id="IPR007816">
    <property type="entry name" value="ResB-like_domain"/>
</dbReference>
<dbReference type="AlphaFoldDB" id="A0A6N7QSS3"/>
<feature type="domain" description="ResB-like" evidence="7">
    <location>
        <begin position="31"/>
        <end position="668"/>
    </location>
</feature>
<dbReference type="PANTHER" id="PTHR31566">
    <property type="entry name" value="CYTOCHROME C BIOGENESIS PROTEIN CCS1, CHLOROPLASTIC"/>
    <property type="match status" value="1"/>
</dbReference>
<evidence type="ECO:0000256" key="6">
    <source>
        <dbReference type="SAM" id="Phobius"/>
    </source>
</evidence>
<feature type="transmembrane region" description="Helical" evidence="6">
    <location>
        <begin position="178"/>
        <end position="196"/>
    </location>
</feature>
<reference evidence="8 9" key="1">
    <citation type="submission" date="2019-11" db="EMBL/GenBank/DDBJ databases">
        <authorList>
            <person name="Zhang X.Y."/>
        </authorList>
    </citation>
    <scope>NUCLEOTIDE SEQUENCE [LARGE SCALE GENOMIC DNA]</scope>
    <source>
        <strain evidence="8 9">C176</strain>
    </source>
</reference>
<protein>
    <submittedName>
        <fullName evidence="8">Cytochrome c biogenesis protein ResB</fullName>
    </submittedName>
</protein>
<evidence type="ECO:0000256" key="5">
    <source>
        <dbReference type="ARBA" id="ARBA00023136"/>
    </source>
</evidence>
<evidence type="ECO:0000256" key="1">
    <source>
        <dbReference type="ARBA" id="ARBA00004141"/>
    </source>
</evidence>
<keyword evidence="5 6" id="KW-0472">Membrane</keyword>
<evidence type="ECO:0000256" key="2">
    <source>
        <dbReference type="ARBA" id="ARBA00022692"/>
    </source>
</evidence>
<evidence type="ECO:0000256" key="4">
    <source>
        <dbReference type="ARBA" id="ARBA00022989"/>
    </source>
</evidence>
<feature type="transmembrane region" description="Helical" evidence="6">
    <location>
        <begin position="80"/>
        <end position="101"/>
    </location>
</feature>
<comment type="caution">
    <text evidence="8">The sequence shown here is derived from an EMBL/GenBank/DDBJ whole genome shotgun (WGS) entry which is preliminary data.</text>
</comment>
<keyword evidence="3" id="KW-0201">Cytochrome c-type biogenesis</keyword>
<keyword evidence="9" id="KW-1185">Reference proteome</keyword>
<dbReference type="PANTHER" id="PTHR31566:SF0">
    <property type="entry name" value="CYTOCHROME C BIOGENESIS PROTEIN CCS1, CHLOROPLASTIC"/>
    <property type="match status" value="1"/>
</dbReference>
<dbReference type="Pfam" id="PF05140">
    <property type="entry name" value="ResB"/>
    <property type="match status" value="1"/>
</dbReference>
<comment type="subcellular location">
    <subcellularLocation>
        <location evidence="1">Membrane</location>
        <topology evidence="1">Multi-pass membrane protein</topology>
    </subcellularLocation>
</comment>
<evidence type="ECO:0000313" key="8">
    <source>
        <dbReference type="EMBL" id="MRH78443.1"/>
    </source>
</evidence>
<evidence type="ECO:0000259" key="7">
    <source>
        <dbReference type="Pfam" id="PF05140"/>
    </source>
</evidence>
<accession>A0A6N7QSS3</accession>
<dbReference type="RefSeq" id="WP_153719481.1">
    <property type="nucleotide sequence ID" value="NZ_WJPP01000003.1"/>
</dbReference>
<keyword evidence="4 6" id="KW-1133">Transmembrane helix</keyword>
<sequence length="687" mass="77246">MVQTAASITAKAQSRRKKRLSAIWLQFLGSMNLAISLLVVVAIASVIGTVLPQNQPYIDYLVQFGPFWFEVFRLLNLYDVYSAAWFLFILGFLILSTGVCVSRHMPAMWREVTRYRTHVREQSLLALSQHQRWQAQADTDTAAAVAMGALQGHGYRVRTEQRGDSLIIGGMQGRSMRLGYILTHVAVVVIAIGGLVDGNLPLKLMEMRGDVRIERENLPLSRVPSESWIAPETGAFQGSVNIPEGSNSGVVFLQLRDGYLVQELPFEIFVEQFRIEHYPNGMPSSYESDLVLHDPELDEPIRQTISVNHPLTHRGHTIYQASFGDGGTRMEITGRLLDGTGTEVPITGRIFEDLQLELGAVERTLELDDFQLLNIQPDARAVTRTGARNEFMNSGPSFNYTLRDEAGQARYYHTYMAPVRVEDQWYYLHGMRLDQGEPFRYLHIPVDDRSSMDFFMEFHQALHDRNRVDAASQRAADTLLTQMGVANPQLVSQVARTADEMIRYLLNGGFGAVEAHLESRVEGAANAPMLREFSQAVLQRTLFEIYLEMLADRRGVTPASLQIEDTDRRFFEDAMNAVSGVAEYGAPLILQLDHFEYRQATGLMITRSPGKGIVYTGSALLIIGIFLLFYVSHRRVWAMITPKADGTTDVLMGGVNQRRPEQFEEEFASLTRSVDQHLGPVSQTSKD</sequence>
<dbReference type="InterPro" id="IPR023494">
    <property type="entry name" value="Cyt_c_bgen_Ccs1/CcsB/ResB"/>
</dbReference>
<organism evidence="8 9">
    <name type="scientific">Spiribacter salilacus</name>
    <dbReference type="NCBI Taxonomy" id="2664894"/>
    <lineage>
        <taxon>Bacteria</taxon>
        <taxon>Pseudomonadati</taxon>
        <taxon>Pseudomonadota</taxon>
        <taxon>Gammaproteobacteria</taxon>
        <taxon>Chromatiales</taxon>
        <taxon>Ectothiorhodospiraceae</taxon>
        <taxon>Spiribacter</taxon>
    </lineage>
</organism>
<name>A0A6N7QSS3_9GAMM</name>
<keyword evidence="2 6" id="KW-0812">Transmembrane</keyword>
<feature type="transmembrane region" description="Helical" evidence="6">
    <location>
        <begin position="612"/>
        <end position="631"/>
    </location>
</feature>
<dbReference type="EMBL" id="WJPP01000003">
    <property type="protein sequence ID" value="MRH78443.1"/>
    <property type="molecule type" value="Genomic_DNA"/>
</dbReference>
<proteinExistence type="predicted"/>
<dbReference type="GO" id="GO:0016020">
    <property type="term" value="C:membrane"/>
    <property type="evidence" value="ECO:0007669"/>
    <property type="project" value="UniProtKB-SubCell"/>
</dbReference>